<dbReference type="Pfam" id="PF00488">
    <property type="entry name" value="MutS_V"/>
    <property type="match status" value="1"/>
</dbReference>
<gene>
    <name evidence="6" type="ORF">HXN33_05150</name>
</gene>
<proteinExistence type="predicted"/>
<evidence type="ECO:0000256" key="2">
    <source>
        <dbReference type="ARBA" id="ARBA00022840"/>
    </source>
</evidence>
<evidence type="ECO:0000313" key="6">
    <source>
        <dbReference type="EMBL" id="MBF1414954.1"/>
    </source>
</evidence>
<keyword evidence="4" id="KW-1133">Transmembrane helix</keyword>
<organism evidence="6 7">
    <name type="scientific">Prevotella histicola</name>
    <dbReference type="NCBI Taxonomy" id="470565"/>
    <lineage>
        <taxon>Bacteria</taxon>
        <taxon>Pseudomonadati</taxon>
        <taxon>Bacteroidota</taxon>
        <taxon>Bacteroidia</taxon>
        <taxon>Bacteroidales</taxon>
        <taxon>Prevotellaceae</taxon>
        <taxon>Prevotella</taxon>
    </lineage>
</organism>
<comment type="caution">
    <text evidence="6">The sequence shown here is derived from an EMBL/GenBank/DDBJ whole genome shotgun (WGS) entry which is preliminary data.</text>
</comment>
<evidence type="ECO:0000313" key="7">
    <source>
        <dbReference type="Proteomes" id="UP000757461"/>
    </source>
</evidence>
<feature type="transmembrane region" description="Helical" evidence="4">
    <location>
        <begin position="29"/>
        <end position="48"/>
    </location>
</feature>
<evidence type="ECO:0000256" key="1">
    <source>
        <dbReference type="ARBA" id="ARBA00022741"/>
    </source>
</evidence>
<dbReference type="GO" id="GO:0005829">
    <property type="term" value="C:cytosol"/>
    <property type="evidence" value="ECO:0007669"/>
    <property type="project" value="TreeGrafter"/>
</dbReference>
<dbReference type="Proteomes" id="UP000757461">
    <property type="component" value="Unassembled WGS sequence"/>
</dbReference>
<name>A0A930HXX7_9BACT</name>
<dbReference type="EMBL" id="JABZSQ010000075">
    <property type="protein sequence ID" value="MBF1414954.1"/>
    <property type="molecule type" value="Genomic_DNA"/>
</dbReference>
<feature type="transmembrane region" description="Helical" evidence="4">
    <location>
        <begin position="54"/>
        <end position="71"/>
    </location>
</feature>
<keyword evidence="4" id="KW-0812">Transmembrane</keyword>
<dbReference type="PANTHER" id="PTHR11361:SF99">
    <property type="entry name" value="DNA MISMATCH REPAIR PROTEIN"/>
    <property type="match status" value="1"/>
</dbReference>
<keyword evidence="2" id="KW-0067">ATP-binding</keyword>
<keyword evidence="3" id="KW-0238">DNA-binding</keyword>
<dbReference type="GO" id="GO:0005524">
    <property type="term" value="F:ATP binding"/>
    <property type="evidence" value="ECO:0007669"/>
    <property type="project" value="UniProtKB-KW"/>
</dbReference>
<protein>
    <submittedName>
        <fullName evidence="6">DNA mismatch repair protein MutS</fullName>
    </submittedName>
</protein>
<evidence type="ECO:0000259" key="5">
    <source>
        <dbReference type="SMART" id="SM00534"/>
    </source>
</evidence>
<dbReference type="AlphaFoldDB" id="A0A930HXX7"/>
<dbReference type="PANTHER" id="PTHR11361">
    <property type="entry name" value="DNA MISMATCH REPAIR PROTEIN MUTS FAMILY MEMBER"/>
    <property type="match status" value="1"/>
</dbReference>
<feature type="domain" description="DNA mismatch repair proteins mutS family" evidence="5">
    <location>
        <begin position="427"/>
        <end position="599"/>
    </location>
</feature>
<dbReference type="GO" id="GO:0140664">
    <property type="term" value="F:ATP-dependent DNA damage sensor activity"/>
    <property type="evidence" value="ECO:0007669"/>
    <property type="project" value="InterPro"/>
</dbReference>
<evidence type="ECO:0000256" key="4">
    <source>
        <dbReference type="SAM" id="Phobius"/>
    </source>
</evidence>
<reference evidence="6" key="1">
    <citation type="submission" date="2020-04" db="EMBL/GenBank/DDBJ databases">
        <title>Deep metagenomics examines the oral microbiome during advanced dental caries in children, revealing novel taxa and co-occurrences with host molecules.</title>
        <authorList>
            <person name="Baker J.L."/>
            <person name="Morton J.T."/>
            <person name="Dinis M."/>
            <person name="Alvarez R."/>
            <person name="Tran N.C."/>
            <person name="Knight R."/>
            <person name="Edlund A."/>
        </authorList>
    </citation>
    <scope>NUCLEOTIDE SEQUENCE</scope>
    <source>
        <strain evidence="6">JCVI_25_bin.9</strain>
    </source>
</reference>
<evidence type="ECO:0000256" key="3">
    <source>
        <dbReference type="ARBA" id="ARBA00023125"/>
    </source>
</evidence>
<keyword evidence="1" id="KW-0547">Nucleotide-binding</keyword>
<dbReference type="InterPro" id="IPR027417">
    <property type="entry name" value="P-loop_NTPase"/>
</dbReference>
<dbReference type="Gene3D" id="3.40.50.300">
    <property type="entry name" value="P-loop containing nucleotide triphosphate hydrolases"/>
    <property type="match status" value="1"/>
</dbReference>
<keyword evidence="4" id="KW-0472">Membrane</keyword>
<dbReference type="SMART" id="SM00534">
    <property type="entry name" value="MUTSac"/>
    <property type="match status" value="1"/>
</dbReference>
<dbReference type="GO" id="GO:0006298">
    <property type="term" value="P:mismatch repair"/>
    <property type="evidence" value="ECO:0007669"/>
    <property type="project" value="InterPro"/>
</dbReference>
<feature type="transmembrane region" description="Helical" evidence="4">
    <location>
        <begin position="224"/>
        <end position="245"/>
    </location>
</feature>
<dbReference type="SUPFAM" id="SSF52540">
    <property type="entry name" value="P-loop containing nucleoside triphosphate hydrolases"/>
    <property type="match status" value="1"/>
</dbReference>
<dbReference type="GO" id="GO:0030983">
    <property type="term" value="F:mismatched DNA binding"/>
    <property type="evidence" value="ECO:0007669"/>
    <property type="project" value="InterPro"/>
</dbReference>
<sequence length="600" mass="68882">MNKELTKFYEQKASELRISVSHLRQKSRGFVAAEVGTFLVAIGFVVLYTLSSNAAWLLLFAALSVVLYLYIRHLDVKNDRFIRADEALLMVYEQELDYQKGDFGSFDAGERYVNPQHPYTYDLDVFGRGSLFQRLNRTVSTGGSNQLAACLSMEWGNEKGEKTVERIVQRRESIKELSRNEAFLSRFKSFGTKEKINTESVIRAFDSLQTLSVSSLFSARWFRFLCYADLLGFYLSIVFSALDMAPGLLPVWWGMFNFMLAMLSSHKYISRINELITKVHHQVSGYLQVMRLINQTDFEASELRELKQKLSGGEESLEELDRILQKIDNRSNEIGVFLFNSFSLIDITIVRLFSRWQRNYHQFTDQWIATLNLFDALVSMGNFRVNEHRAVDAEVCDEEKVVYEAEGLYHPFLGEKAVANDFRIDNHEYYIITGANMAGKSTFLRSLGINYLLAMNGLPVFAFRLKISVFHLFTSMRTTDDLTHGISYFNAELQRLKQLLGSLRQDVPSLIILDEILKGTNSLDKLNGSRLFLEHISGLNVTGVIATHDLELSKMEDEKPQLFHNYCFEIELGTSITYSYKITKGVARNQNATYLLKEIL</sequence>
<dbReference type="InterPro" id="IPR000432">
    <property type="entry name" value="DNA_mismatch_repair_MutS_C"/>
</dbReference>
<dbReference type="InterPro" id="IPR045076">
    <property type="entry name" value="MutS"/>
</dbReference>
<accession>A0A930HXX7</accession>